<dbReference type="EMBL" id="MN033358">
    <property type="protein sequence ID" value="QDH87413.1"/>
    <property type="molecule type" value="Genomic_RNA"/>
</dbReference>
<accession>A0A514D1D5</accession>
<evidence type="ECO:0008006" key="3">
    <source>
        <dbReference type="Google" id="ProtNLM"/>
    </source>
</evidence>
<evidence type="ECO:0000256" key="1">
    <source>
        <dbReference type="SAM" id="MobiDB-lite"/>
    </source>
</evidence>
<proteinExistence type="predicted"/>
<reference evidence="2" key="1">
    <citation type="submission" date="2019-05" db="EMBL/GenBank/DDBJ databases">
        <title>Metatranscriptomic reconstruction reveals RNA viruses with the potential to shape carbon cycling in soil.</title>
        <authorList>
            <person name="Starr E.P."/>
            <person name="Nuccio E."/>
            <person name="Pett-Ridge J."/>
            <person name="Banfield J.F."/>
            <person name="Firestone M.K."/>
        </authorList>
    </citation>
    <scope>NUCLEOTIDE SEQUENCE</scope>
    <source>
        <strain evidence="2">H1_Rhizo_Litter_1_scaffold_350</strain>
    </source>
</reference>
<evidence type="ECO:0000313" key="2">
    <source>
        <dbReference type="EMBL" id="QDH87413.1"/>
    </source>
</evidence>
<gene>
    <name evidence="2" type="ORF">H1RhizoLitter1350_000003</name>
</gene>
<sequence>MTGIVTQKRRLKTSIPGHNPETGKITYTYQNAGIAGFQTGSYSFPFLNQVTTSFRGRDDYGATNDVKSAYEMVLDNQLSNIAPYDTGHEFHSTKASFRATHRSFECRGLQGAYRKGPLLVPLGLSTEPSYSFGGMDLTKGSSALRATMPTKSAANLSQALLELVVDLPRIPYAALSSAKSPMGFLAKGSEEYINATFAWTPLVRDVLKTCQAIVRSTDILNQYARDAGRQVRRRFDFDEQTETISATVIGGRELDGFGYLSGRSASSLYASSSSAKGTVTITDTLYTKYWFSGAWMYHLFEGDSVLERMNYYAALAKHLLGVKLDVELMWQLTPWSWLVDWFANIGDIISINASIANDNLVLRYGYLMRDSAWKRTGTHSGVTFFSGPSGEITQSYQIYDKQRVRSTPYGFGLNTAAFTTQQWAILGALGLSKAPNKMMWG</sequence>
<feature type="region of interest" description="Disordered" evidence="1">
    <location>
        <begin position="1"/>
        <end position="20"/>
    </location>
</feature>
<name>A0A514D1D5_9VIRU</name>
<protein>
    <recommendedName>
        <fullName evidence="3">Maturation</fullName>
    </recommendedName>
</protein>
<organism evidence="2">
    <name type="scientific">Leviviridae sp</name>
    <dbReference type="NCBI Taxonomy" id="2027243"/>
    <lineage>
        <taxon>Viruses</taxon>
        <taxon>Riboviria</taxon>
        <taxon>Orthornavirae</taxon>
        <taxon>Lenarviricota</taxon>
        <taxon>Leviviricetes</taxon>
        <taxon>Norzivirales</taxon>
        <taxon>Fiersviridae</taxon>
    </lineage>
</organism>